<sequence length="130" mass="14220">MLKSGMIPSLRARDLGATIDFYQRLGFALKGIEPCGGPPQWCALGRDDAVLHFHVMDLDGQSREPALSGTLYIPVDDVDRLASAWAGLTPLLWGPEDMPYGWREFAICDPNGYTLGFFQKAHGQPASPEA</sequence>
<dbReference type="SUPFAM" id="SSF54593">
    <property type="entry name" value="Glyoxalase/Bleomycin resistance protein/Dihydroxybiphenyl dioxygenase"/>
    <property type="match status" value="1"/>
</dbReference>
<protein>
    <recommendedName>
        <fullName evidence="1">Glyoxalase/fosfomycin resistance/dioxygenase domain-containing protein</fullName>
    </recommendedName>
</protein>
<dbReference type="EMBL" id="LMTR01000027">
    <property type="protein sequence ID" value="KWT71079.1"/>
    <property type="molecule type" value="Genomic_DNA"/>
</dbReference>
<evidence type="ECO:0000313" key="2">
    <source>
        <dbReference type="EMBL" id="KWT71079.1"/>
    </source>
</evidence>
<proteinExistence type="predicted"/>
<dbReference type="PATRIC" id="fig|121290.4.peg.1216"/>
<reference evidence="2 3" key="1">
    <citation type="submission" date="2015-10" db="EMBL/GenBank/DDBJ databases">
        <title>Transcriptomic analysis of a linuron degrading triple-species bacterial consortium.</title>
        <authorList>
            <person name="Albers P."/>
        </authorList>
    </citation>
    <scope>NUCLEOTIDE SEQUENCE [LARGE SCALE GENOMIC DNA]</scope>
    <source>
        <strain evidence="2 3">WDL6</strain>
    </source>
</reference>
<name>A0A109BLP5_HYPSL</name>
<dbReference type="InterPro" id="IPR029068">
    <property type="entry name" value="Glyas_Bleomycin-R_OHBP_Dase"/>
</dbReference>
<evidence type="ECO:0000313" key="3">
    <source>
        <dbReference type="Proteomes" id="UP000059074"/>
    </source>
</evidence>
<dbReference type="RefSeq" id="WP_157066583.1">
    <property type="nucleotide sequence ID" value="NZ_LMTR01000027.1"/>
</dbReference>
<organism evidence="2 3">
    <name type="scientific">Hyphomicrobium sulfonivorans</name>
    <dbReference type="NCBI Taxonomy" id="121290"/>
    <lineage>
        <taxon>Bacteria</taxon>
        <taxon>Pseudomonadati</taxon>
        <taxon>Pseudomonadota</taxon>
        <taxon>Alphaproteobacteria</taxon>
        <taxon>Hyphomicrobiales</taxon>
        <taxon>Hyphomicrobiaceae</taxon>
        <taxon>Hyphomicrobium</taxon>
    </lineage>
</organism>
<dbReference type="Pfam" id="PF00903">
    <property type="entry name" value="Glyoxalase"/>
    <property type="match status" value="1"/>
</dbReference>
<dbReference type="OrthoDB" id="9791602at2"/>
<dbReference type="STRING" id="121290.APY04_0741"/>
<dbReference type="AlphaFoldDB" id="A0A109BLP5"/>
<dbReference type="InterPro" id="IPR004360">
    <property type="entry name" value="Glyas_Fos-R_dOase_dom"/>
</dbReference>
<dbReference type="Proteomes" id="UP000059074">
    <property type="component" value="Unassembled WGS sequence"/>
</dbReference>
<evidence type="ECO:0000259" key="1">
    <source>
        <dbReference type="Pfam" id="PF00903"/>
    </source>
</evidence>
<dbReference type="Gene3D" id="3.10.180.10">
    <property type="entry name" value="2,3-Dihydroxybiphenyl 1,2-Dioxygenase, domain 1"/>
    <property type="match status" value="1"/>
</dbReference>
<feature type="domain" description="Glyoxalase/fosfomycin resistance/dioxygenase" evidence="1">
    <location>
        <begin position="10"/>
        <end position="116"/>
    </location>
</feature>
<keyword evidence="3" id="KW-1185">Reference proteome</keyword>
<comment type="caution">
    <text evidence="2">The sequence shown here is derived from an EMBL/GenBank/DDBJ whole genome shotgun (WGS) entry which is preliminary data.</text>
</comment>
<accession>A0A109BLP5</accession>
<gene>
    <name evidence="2" type="ORF">APY04_0741</name>
</gene>